<dbReference type="SUPFAM" id="SSF53756">
    <property type="entry name" value="UDP-Glycosyltransferase/glycogen phosphorylase"/>
    <property type="match status" value="1"/>
</dbReference>
<reference evidence="1 2" key="1">
    <citation type="submission" date="2020-02" db="EMBL/GenBank/DDBJ databases">
        <title>Albibacoteraceae fam. nov., the first described family within the subdivision 4 Verrucomicrobia.</title>
        <authorList>
            <person name="Xi F."/>
        </authorList>
    </citation>
    <scope>NUCLEOTIDE SEQUENCE [LARGE SCALE GENOMIC DNA]</scope>
    <source>
        <strain evidence="1 2">CK1056</strain>
    </source>
</reference>
<keyword evidence="1" id="KW-0808">Transferase</keyword>
<protein>
    <submittedName>
        <fullName evidence="1">Glycosyltransferase family 4 protein</fullName>
    </submittedName>
</protein>
<dbReference type="RefSeq" id="WP_163965896.1">
    <property type="nucleotide sequence ID" value="NZ_JAAGNX010000003.1"/>
</dbReference>
<name>A0A6B2M5P5_9BACT</name>
<dbReference type="Gene3D" id="3.40.50.2000">
    <property type="entry name" value="Glycogen Phosphorylase B"/>
    <property type="match status" value="2"/>
</dbReference>
<organism evidence="1 2">
    <name type="scientific">Oceanipulchritudo coccoides</name>
    <dbReference type="NCBI Taxonomy" id="2706888"/>
    <lineage>
        <taxon>Bacteria</taxon>
        <taxon>Pseudomonadati</taxon>
        <taxon>Verrucomicrobiota</taxon>
        <taxon>Opitutia</taxon>
        <taxon>Puniceicoccales</taxon>
        <taxon>Oceanipulchritudinaceae</taxon>
        <taxon>Oceanipulchritudo</taxon>
    </lineage>
</organism>
<sequence length="482" mass="53165">MRLAIIHYHLRKGGVTRVISSALEALGDQVEASVVLSSTESEEALPCSVGVIPPLAYDDQATTEKADALYQAVRETARQHLGGDPDVWHIHNHSLGKNACFPEVLRRLIDDGARVLLQIHDFAEDGRPGNYKTRQKPYEDGTFSDADKALYPVAPQIGYAVLNGRDLAILKSAGIPESNLFWLPNAVSIPDFSDEEMKRERHPDEVPLILYPTRAIRRKNVGELLLLAATNPGYRFATTLSPKNPQWTPIHDDWAALAKELNLPVEFALGEQAGHTYASLISEAHAMVSTSVGEGFGLAFLEPWLLGKPVTGRDLPEVTGDFKENGIHLPDLYPEWQIPCSLFDVTGFKERFIQCLNAIYTAYGRSLKSDLLEDVWNELISNDTVDFSCLDETAQAEAIRAVCASNESLVTSPVNMDALDQSVISSNSQRIRENYGLDHYGKSLAEIYQTLGQAKPAKAGSVNADLVLNAFLDPSRLRMLRS</sequence>
<dbReference type="PANTHER" id="PTHR12526:SF638">
    <property type="entry name" value="SPORE COAT PROTEIN SA"/>
    <property type="match status" value="1"/>
</dbReference>
<dbReference type="GO" id="GO:0016757">
    <property type="term" value="F:glycosyltransferase activity"/>
    <property type="evidence" value="ECO:0007669"/>
    <property type="project" value="TreeGrafter"/>
</dbReference>
<dbReference type="PANTHER" id="PTHR12526">
    <property type="entry name" value="GLYCOSYLTRANSFERASE"/>
    <property type="match status" value="1"/>
</dbReference>
<accession>A0A6B2M5P5</accession>
<gene>
    <name evidence="1" type="ORF">G0Q06_11100</name>
</gene>
<dbReference type="Proteomes" id="UP000478417">
    <property type="component" value="Unassembled WGS sequence"/>
</dbReference>
<keyword evidence="2" id="KW-1185">Reference proteome</keyword>
<proteinExistence type="predicted"/>
<dbReference type="EMBL" id="JAAGNX010000003">
    <property type="protein sequence ID" value="NDV63000.1"/>
    <property type="molecule type" value="Genomic_DNA"/>
</dbReference>
<evidence type="ECO:0000313" key="2">
    <source>
        <dbReference type="Proteomes" id="UP000478417"/>
    </source>
</evidence>
<evidence type="ECO:0000313" key="1">
    <source>
        <dbReference type="EMBL" id="NDV63000.1"/>
    </source>
</evidence>
<dbReference type="CDD" id="cd03801">
    <property type="entry name" value="GT4_PimA-like"/>
    <property type="match status" value="1"/>
</dbReference>
<dbReference type="AlphaFoldDB" id="A0A6B2M5P5"/>
<comment type="caution">
    <text evidence="1">The sequence shown here is derived from an EMBL/GenBank/DDBJ whole genome shotgun (WGS) entry which is preliminary data.</text>
</comment>